<comment type="caution">
    <text evidence="1">The sequence shown here is derived from an EMBL/GenBank/DDBJ whole genome shotgun (WGS) entry which is preliminary data.</text>
</comment>
<organism evidence="1 2">
    <name type="scientific">Streblomastix strix</name>
    <dbReference type="NCBI Taxonomy" id="222440"/>
    <lineage>
        <taxon>Eukaryota</taxon>
        <taxon>Metamonada</taxon>
        <taxon>Preaxostyla</taxon>
        <taxon>Oxymonadida</taxon>
        <taxon>Streblomastigidae</taxon>
        <taxon>Streblomastix</taxon>
    </lineage>
</organism>
<gene>
    <name evidence="1" type="ORF">EZS28_003632</name>
</gene>
<evidence type="ECO:0000313" key="1">
    <source>
        <dbReference type="EMBL" id="KAA6400847.1"/>
    </source>
</evidence>
<reference evidence="1 2" key="1">
    <citation type="submission" date="2019-03" db="EMBL/GenBank/DDBJ databases">
        <title>Single cell metagenomics reveals metabolic interactions within the superorganism composed of flagellate Streblomastix strix and complex community of Bacteroidetes bacteria on its surface.</title>
        <authorList>
            <person name="Treitli S.C."/>
            <person name="Kolisko M."/>
            <person name="Husnik F."/>
            <person name="Keeling P."/>
            <person name="Hampl V."/>
        </authorList>
    </citation>
    <scope>NUCLEOTIDE SEQUENCE [LARGE SCALE GENOMIC DNA]</scope>
    <source>
        <strain evidence="1">ST1C</strain>
    </source>
</reference>
<accession>A0A5J4X0M2</accession>
<sequence length="563" mass="62636">MDNWQNGTGFRALETELPDRSNVMTILGAATGRGNAITDLSFSANSLIPAKNSSFIMNNYDENITGQKTFNTTIHSVGILVQNYENNSVVCAAGGDKAIQDINASIDLSNYYNKSQTYSQTETDQKFNQKLNISDQIDACTKTQDDALLLLKADETQLIDSHTKGETNNVLNNKADSGVSYIKGEDDIQLSLKADKTQLIDSYTKGEADNLSYGEISEDEEDYTTHKEEQITYISISGNQQIIGTKSFYDNIAANGFIKSGCTNEQVLLVNQTKKPLSEIPSGGETVKIITGKVAINETKFEGFAPSMNIKIRTLPQLYAPTVRELCMPVGGPYSGFKPHIRNTGEIRCYIVRSSWIEQKSFSGILLDAAGLSDFLELYAYIKERYSKLIDELPQPVSIGKQTLQEQVKNNDDIIYASNKMFEPPIPNAITKHDLNSQLKRQSFLASSGQEPKLIVYSDRITLIASYATTASNDALYEDVESHIDEVIIIHEKQLTSNSFYIIGDGTCRVCIFNLYFESKGLQWRTQEVGRIPDSTIPVYCKKSIPYDSTDVFKYCASGIQYL</sequence>
<dbReference type="Proteomes" id="UP000324800">
    <property type="component" value="Unassembled WGS sequence"/>
</dbReference>
<name>A0A5J4X0M2_9EUKA</name>
<protein>
    <submittedName>
        <fullName evidence="1">Uncharacterized protein</fullName>
    </submittedName>
</protein>
<proteinExistence type="predicted"/>
<dbReference type="EMBL" id="SNRW01000490">
    <property type="protein sequence ID" value="KAA6400847.1"/>
    <property type="molecule type" value="Genomic_DNA"/>
</dbReference>
<evidence type="ECO:0000313" key="2">
    <source>
        <dbReference type="Proteomes" id="UP000324800"/>
    </source>
</evidence>
<dbReference type="AlphaFoldDB" id="A0A5J4X0M2"/>